<feature type="region of interest" description="Disordered" evidence="1">
    <location>
        <begin position="1"/>
        <end position="23"/>
    </location>
</feature>
<name>A0AAV7F3R8_ARIFI</name>
<dbReference type="AlphaFoldDB" id="A0AAV7F3R8"/>
<reference evidence="2 3" key="1">
    <citation type="submission" date="2021-07" db="EMBL/GenBank/DDBJ databases">
        <title>The Aristolochia fimbriata genome: insights into angiosperm evolution, floral development and chemical biosynthesis.</title>
        <authorList>
            <person name="Jiao Y."/>
        </authorList>
    </citation>
    <scope>NUCLEOTIDE SEQUENCE [LARGE SCALE GENOMIC DNA]</scope>
    <source>
        <strain evidence="2">IBCAS-2021</strain>
        <tissue evidence="2">Leaf</tissue>
    </source>
</reference>
<dbReference type="EMBL" id="JAINDJ010000002">
    <property type="protein sequence ID" value="KAG9455549.1"/>
    <property type="molecule type" value="Genomic_DNA"/>
</dbReference>
<proteinExistence type="predicted"/>
<evidence type="ECO:0000313" key="2">
    <source>
        <dbReference type="EMBL" id="KAG9455549.1"/>
    </source>
</evidence>
<sequence length="82" mass="8890">METSSARRNSGSGNASMRGGGGWKMEFGMDSTRLVESSRGKLDSIKKVGTVAVESGNDEDGRGYSWRVMLRGQKLLRSFPST</sequence>
<evidence type="ECO:0000256" key="1">
    <source>
        <dbReference type="SAM" id="MobiDB-lite"/>
    </source>
</evidence>
<protein>
    <submittedName>
        <fullName evidence="2">Uncharacterized protein</fullName>
    </submittedName>
</protein>
<gene>
    <name evidence="2" type="ORF">H6P81_000057</name>
</gene>
<keyword evidence="3" id="KW-1185">Reference proteome</keyword>
<feature type="compositionally biased region" description="Low complexity" evidence="1">
    <location>
        <begin position="7"/>
        <end position="17"/>
    </location>
</feature>
<dbReference type="Proteomes" id="UP000825729">
    <property type="component" value="Unassembled WGS sequence"/>
</dbReference>
<evidence type="ECO:0000313" key="3">
    <source>
        <dbReference type="Proteomes" id="UP000825729"/>
    </source>
</evidence>
<organism evidence="2 3">
    <name type="scientific">Aristolochia fimbriata</name>
    <name type="common">White veined hardy Dutchman's pipe vine</name>
    <dbReference type="NCBI Taxonomy" id="158543"/>
    <lineage>
        <taxon>Eukaryota</taxon>
        <taxon>Viridiplantae</taxon>
        <taxon>Streptophyta</taxon>
        <taxon>Embryophyta</taxon>
        <taxon>Tracheophyta</taxon>
        <taxon>Spermatophyta</taxon>
        <taxon>Magnoliopsida</taxon>
        <taxon>Magnoliidae</taxon>
        <taxon>Piperales</taxon>
        <taxon>Aristolochiaceae</taxon>
        <taxon>Aristolochia</taxon>
    </lineage>
</organism>
<comment type="caution">
    <text evidence="2">The sequence shown here is derived from an EMBL/GenBank/DDBJ whole genome shotgun (WGS) entry which is preliminary data.</text>
</comment>
<accession>A0AAV7F3R8</accession>